<dbReference type="SUPFAM" id="SSF52047">
    <property type="entry name" value="RNI-like"/>
    <property type="match status" value="1"/>
</dbReference>
<accession>A0AAW0FZ96</accession>
<proteinExistence type="predicted"/>
<evidence type="ECO:0008006" key="4">
    <source>
        <dbReference type="Google" id="ProtNLM"/>
    </source>
</evidence>
<reference evidence="2 3" key="1">
    <citation type="submission" date="2022-09" db="EMBL/GenBank/DDBJ databases">
        <authorList>
            <person name="Palmer J.M."/>
        </authorList>
    </citation>
    <scope>NUCLEOTIDE SEQUENCE [LARGE SCALE GENOMIC DNA]</scope>
    <source>
        <strain evidence="2 3">DSM 7382</strain>
    </source>
</reference>
<dbReference type="EMBL" id="JASBNA010000016">
    <property type="protein sequence ID" value="KAK7686535.1"/>
    <property type="molecule type" value="Genomic_DNA"/>
</dbReference>
<comment type="caution">
    <text evidence="2">The sequence shown here is derived from an EMBL/GenBank/DDBJ whole genome shotgun (WGS) entry which is preliminary data.</text>
</comment>
<evidence type="ECO:0000313" key="2">
    <source>
        <dbReference type="EMBL" id="KAK7686535.1"/>
    </source>
</evidence>
<feature type="region of interest" description="Disordered" evidence="1">
    <location>
        <begin position="46"/>
        <end position="65"/>
    </location>
</feature>
<protein>
    <recommendedName>
        <fullName evidence="4">F-box domain-containing protein</fullName>
    </recommendedName>
</protein>
<dbReference type="Proteomes" id="UP001385951">
    <property type="component" value="Unassembled WGS sequence"/>
</dbReference>
<organism evidence="2 3">
    <name type="scientific">Cerrena zonata</name>
    <dbReference type="NCBI Taxonomy" id="2478898"/>
    <lineage>
        <taxon>Eukaryota</taxon>
        <taxon>Fungi</taxon>
        <taxon>Dikarya</taxon>
        <taxon>Basidiomycota</taxon>
        <taxon>Agaricomycotina</taxon>
        <taxon>Agaricomycetes</taxon>
        <taxon>Polyporales</taxon>
        <taxon>Cerrenaceae</taxon>
        <taxon>Cerrena</taxon>
    </lineage>
</organism>
<dbReference type="AlphaFoldDB" id="A0AAW0FZ96"/>
<name>A0AAW0FZ96_9APHY</name>
<evidence type="ECO:0000256" key="1">
    <source>
        <dbReference type="SAM" id="MobiDB-lite"/>
    </source>
</evidence>
<gene>
    <name evidence="2" type="ORF">QCA50_010135</name>
</gene>
<keyword evidence="3" id="KW-1185">Reference proteome</keyword>
<sequence length="448" mass="49882">MAGQPMQYSSLFGPVGPQTLGPLSFYSFLRKWFGASNKAVPHEISLSFTTPQPHRKPVDRPLPRPPAHLPNELVLAILEAGYSSHDGEPDRQFLQQCSLVSKDWSVLAQQLLFRDVVLRTQPAYASFKQAVDQSTARGRMFANSVRTLRVTLDHNHPQCLTERAFARAVTLAPKLDTLRVAVYGQGAPGQDVIGSPAEHRMRRGAPSFDDKTLDILRTQGPRIKSLHFNDWSDNSTSLVQLLEVWPSIRALEISGTPPNLPSPAPEPCLSRLDELRFNAQTPPSIEFLKWLTHNSTETLRVLDLRREPSHDTLEYLLGEHSGTIESLSVPSAPAAKVTVNLLECLALKELRVENTRAARQIFSSLPEGLEHMALGVHEDVSLQPVIQFIKKNNTLQTLTMHLWYGAEHHDQLAAVKIACAVRGVNLRISNNLQRFRSAAPHKSCVTCL</sequence>
<evidence type="ECO:0000313" key="3">
    <source>
        <dbReference type="Proteomes" id="UP001385951"/>
    </source>
</evidence>